<keyword evidence="1" id="KW-0472">Membrane</keyword>
<comment type="caution">
    <text evidence="2">The sequence shown here is derived from an EMBL/GenBank/DDBJ whole genome shotgun (WGS) entry which is preliminary data.</text>
</comment>
<accession>A0ABQ6E4M3</accession>
<dbReference type="Proteomes" id="UP001157353">
    <property type="component" value="Unassembled WGS sequence"/>
</dbReference>
<evidence type="ECO:0000313" key="2">
    <source>
        <dbReference type="EMBL" id="GLS92359.1"/>
    </source>
</evidence>
<organism evidence="2 3">
    <name type="scientific">Psychromonas marina</name>
    <dbReference type="NCBI Taxonomy" id="88364"/>
    <lineage>
        <taxon>Bacteria</taxon>
        <taxon>Pseudomonadati</taxon>
        <taxon>Pseudomonadota</taxon>
        <taxon>Gammaproteobacteria</taxon>
        <taxon>Alteromonadales</taxon>
        <taxon>Psychromonadaceae</taxon>
        <taxon>Psychromonas</taxon>
    </lineage>
</organism>
<keyword evidence="1" id="KW-1133">Transmembrane helix</keyword>
<keyword evidence="1" id="KW-0812">Transmembrane</keyword>
<proteinExistence type="predicted"/>
<evidence type="ECO:0008006" key="4">
    <source>
        <dbReference type="Google" id="ProtNLM"/>
    </source>
</evidence>
<evidence type="ECO:0000313" key="3">
    <source>
        <dbReference type="Proteomes" id="UP001157353"/>
    </source>
</evidence>
<protein>
    <recommendedName>
        <fullName evidence="4">DUF2897 family protein</fullName>
    </recommendedName>
</protein>
<evidence type="ECO:0000256" key="1">
    <source>
        <dbReference type="SAM" id="Phobius"/>
    </source>
</evidence>
<dbReference type="RefSeq" id="WP_284205462.1">
    <property type="nucleotide sequence ID" value="NZ_BSPQ01000021.1"/>
</dbReference>
<gene>
    <name evidence="2" type="ORF">GCM10007916_34300</name>
</gene>
<dbReference type="EMBL" id="BSPQ01000021">
    <property type="protein sequence ID" value="GLS92359.1"/>
    <property type="molecule type" value="Genomic_DNA"/>
</dbReference>
<dbReference type="Pfam" id="PF11446">
    <property type="entry name" value="DUF2897"/>
    <property type="match status" value="1"/>
</dbReference>
<name>A0ABQ6E4M3_9GAMM</name>
<dbReference type="InterPro" id="IPR021550">
    <property type="entry name" value="DUF2897"/>
</dbReference>
<sequence length="62" mass="6980">MNGWMLFLVIAFVLGIIVSNILLLKHSAKMKLPDSVLKSIEEKKQAEALAKKKQETKKPTDD</sequence>
<keyword evidence="3" id="KW-1185">Reference proteome</keyword>
<reference evidence="3" key="1">
    <citation type="journal article" date="2019" name="Int. J. Syst. Evol. Microbiol.">
        <title>The Global Catalogue of Microorganisms (GCM) 10K type strain sequencing project: providing services to taxonomists for standard genome sequencing and annotation.</title>
        <authorList>
            <consortium name="The Broad Institute Genomics Platform"/>
            <consortium name="The Broad Institute Genome Sequencing Center for Infectious Disease"/>
            <person name="Wu L."/>
            <person name="Ma J."/>
        </authorList>
    </citation>
    <scope>NUCLEOTIDE SEQUENCE [LARGE SCALE GENOMIC DNA]</scope>
    <source>
        <strain evidence="3">NBRC 103166</strain>
    </source>
</reference>
<feature type="transmembrane region" description="Helical" evidence="1">
    <location>
        <begin position="6"/>
        <end position="24"/>
    </location>
</feature>